<dbReference type="InterPro" id="IPR036683">
    <property type="entry name" value="CO_DH_flav_C_dom_sf"/>
</dbReference>
<feature type="binding site" evidence="18">
    <location>
        <position position="43"/>
    </location>
    <ligand>
        <name>[2Fe-2S] cluster</name>
        <dbReference type="ChEBI" id="CHEBI:190135"/>
        <label>1</label>
    </ligand>
</feature>
<dbReference type="Pfam" id="PF00941">
    <property type="entry name" value="FAD_binding_5"/>
    <property type="match status" value="1"/>
</dbReference>
<evidence type="ECO:0000313" key="21">
    <source>
        <dbReference type="EMBL" id="CAK1583031.1"/>
    </source>
</evidence>
<comment type="cofactor">
    <cofactor evidence="15">
        <name>[2Fe-2S] cluster</name>
        <dbReference type="ChEBI" id="CHEBI:190135"/>
    </cofactor>
</comment>
<evidence type="ECO:0000313" key="22">
    <source>
        <dbReference type="Proteomes" id="UP001314205"/>
    </source>
</evidence>
<feature type="binding site" evidence="18">
    <location>
        <position position="73"/>
    </location>
    <ligand>
        <name>[2Fe-2S] cluster</name>
        <dbReference type="ChEBI" id="CHEBI:190135"/>
        <label>1</label>
    </ligand>
</feature>
<keyword evidence="5 18" id="KW-0500">Molybdenum</keyword>
<evidence type="ECO:0000256" key="9">
    <source>
        <dbReference type="ARBA" id="ARBA00022827"/>
    </source>
</evidence>
<dbReference type="Pfam" id="PF03450">
    <property type="entry name" value="CO_deh_flav_C"/>
    <property type="match status" value="1"/>
</dbReference>
<feature type="binding site" evidence="17">
    <location>
        <position position="404"/>
    </location>
    <ligand>
        <name>FAD</name>
        <dbReference type="ChEBI" id="CHEBI:57692"/>
    </ligand>
</feature>
<evidence type="ECO:0000259" key="19">
    <source>
        <dbReference type="PROSITE" id="PS51085"/>
    </source>
</evidence>
<feature type="binding site" evidence="18">
    <location>
        <position position="48"/>
    </location>
    <ligand>
        <name>[2Fe-2S] cluster</name>
        <dbReference type="ChEBI" id="CHEBI:190135"/>
        <label>1</label>
    </ligand>
</feature>
<comment type="cofactor">
    <cofactor evidence="18">
        <name>Mo-molybdopterin</name>
        <dbReference type="ChEBI" id="CHEBI:71302"/>
    </cofactor>
    <text evidence="18">Binds 1 Mo-molybdopterin (Mo-MPT) cofactor per subunit.</text>
</comment>
<dbReference type="GO" id="GO:0051537">
    <property type="term" value="F:2 iron, 2 sulfur cluster binding"/>
    <property type="evidence" value="ECO:0007669"/>
    <property type="project" value="UniProtKB-KW"/>
</dbReference>
<protein>
    <recommendedName>
        <fullName evidence="23">Aldehyde oxidase</fullName>
    </recommendedName>
</protein>
<dbReference type="EMBL" id="CAVLGL010000046">
    <property type="protein sequence ID" value="CAK1583031.1"/>
    <property type="molecule type" value="Genomic_DNA"/>
</dbReference>
<dbReference type="PROSITE" id="PS00197">
    <property type="entry name" value="2FE2S_FER_1"/>
    <property type="match status" value="1"/>
</dbReference>
<comment type="similarity">
    <text evidence="3">Belongs to the xanthine dehydrogenase family.</text>
</comment>
<evidence type="ECO:0000256" key="7">
    <source>
        <dbReference type="ARBA" id="ARBA00022714"/>
    </source>
</evidence>
<dbReference type="Gene3D" id="3.30.365.10">
    <property type="entry name" value="Aldehyde oxidase/xanthine dehydrogenase, molybdopterin binding domain"/>
    <property type="match status" value="4"/>
</dbReference>
<keyword evidence="8 18" id="KW-0479">Metal-binding</keyword>
<dbReference type="SUPFAM" id="SSF54665">
    <property type="entry name" value="CO dehydrogenase molybdoprotein N-domain-like"/>
    <property type="match status" value="1"/>
</dbReference>
<name>A0AAV1KJ41_9NEOP</name>
<sequence>MEKVCFSVNGHRYTVSGSEVDPSTSLNDYLRDYLGLYGTKSMCHEGGCGACVVSVTQLNPVSKEKQVFSVNSCLVHILSCHQWEITTIEGLGNRKDGYSPLQTRLAMFNGTQCGYCTPGWIMNMHSLYKGEQKKLTTQEIEKSFSGNICRCTGYRPILDTFKSFATDSEVEIPSDIQDLEDLHQMKCINKTLDKCNLVDDDWCVIEDSKESMFQIDLNVYRWYKALTVQDVFKVLSKEGTNSYRLVAGNTGKGVYPLTEEPKVYIDISSIEVLRDVTRAANLILGAGNSLTEMMRKFKVYARINDDFQYLEQFNKHMELVANVPVRNIGTIGGNLAMKNAHHEFPSDIFLLLMTVQAMVTIVDRNLKNTEVNMEDFLKFDLRDKLILDVKLPPLSSSNIIRTYKIMPRAQNAHAIVNAGFLLHLNSSRKVTSCCIVFGNISPDFIRAKETEKLLLEQDPYSDDTLQKALATLDKEIVPVDVPPEPSPYCRKMIALGLFYKAILSQCPSVNPRYKSGGNILERPLSSGTQTFDTDKSLWPLNQPVPKLEALAQCSGEAKYSCDVKCSPRDVHVAFVLSDVAVADIESIDASDALKLPGVIACFTAKDIPGKNCFTPLDVPLIQVEEEILASSKIFYHGQPVGLIAAENHKLALKAAGLVRVKYKNVGVPVLTISEALVAPDKDRRVRKDAAITASDRGKDTTHVVRGSYAVPEQYHFTMQPQCCFAKPSSRGIKLRSATQWMDIVQVAVARMLQLPLNSVEVSVSRVGGAYGGKASRSSLVACACALAASTLQRPASLVLPLRHNMAAIGKRSACDVQYEVGVNDDGLIQYLNLTYYSDCGCSYNDTPGSFIAASIQNLYDSTRYNITGYSVLTDKPSNTWCRAPATTEGVAVMEHIMERIAHITKKDPIEVRITNLAAKNAVLKEMIATFKMETNYDDRVSEIAKHNSKNAWKKRALKLSLMSFRIIFYGNYPVTISVYHADGSVLISHGGIEMGQGINTKVAQVCAYILKIPLDKITVKGSNSFVSPNAMGSSGSITSECVAYATIEACKELLKRLEPARNELTNPTWEQIVKKSFDNGVNLQTSSMVSPLHSLIGYDVYGVCCAEVCLDALTGQHQVLRVDILEDTGQSLSPSVDVGQIEGAFIMGLGMWTSERLIYSKSGRLLTDGTWTYKPPGALDIPVDFRINFRRNSKNDAGVLRSKATGEPALVLSVVVTFALHEAILEARKEFGYVDTEWLDIDTPYCVENIIKAIAPKIRSYKLN</sequence>
<evidence type="ECO:0000256" key="1">
    <source>
        <dbReference type="ARBA" id="ARBA00001974"/>
    </source>
</evidence>
<evidence type="ECO:0000259" key="20">
    <source>
        <dbReference type="PROSITE" id="PS51387"/>
    </source>
</evidence>
<dbReference type="Gene3D" id="3.30.390.50">
    <property type="entry name" value="CO dehydrogenase flavoprotein, C-terminal domain"/>
    <property type="match status" value="1"/>
</dbReference>
<dbReference type="InterPro" id="IPR036010">
    <property type="entry name" value="2Fe-2S_ferredoxin-like_sf"/>
</dbReference>
<accession>A0AAV1KJ41</accession>
<dbReference type="Pfam" id="PF00111">
    <property type="entry name" value="Fer2"/>
    <property type="match status" value="1"/>
</dbReference>
<dbReference type="AlphaFoldDB" id="A0AAV1KJ41"/>
<feature type="domain" description="2Fe-2S ferredoxin-type" evidence="19">
    <location>
        <begin position="2"/>
        <end position="91"/>
    </location>
</feature>
<evidence type="ECO:0000256" key="12">
    <source>
        <dbReference type="ARBA" id="ARBA00023014"/>
    </source>
</evidence>
<dbReference type="GO" id="GO:0071949">
    <property type="term" value="F:FAD binding"/>
    <property type="evidence" value="ECO:0007669"/>
    <property type="project" value="InterPro"/>
</dbReference>
<dbReference type="PANTHER" id="PTHR11908:SF132">
    <property type="entry name" value="ALDEHYDE OXIDASE 1-RELATED"/>
    <property type="match status" value="1"/>
</dbReference>
<dbReference type="FunFam" id="3.30.365.10:FF:000001">
    <property type="entry name" value="Xanthine dehydrogenase oxidase"/>
    <property type="match status" value="1"/>
</dbReference>
<dbReference type="SUPFAM" id="SSF55447">
    <property type="entry name" value="CO dehydrogenase flavoprotein C-terminal domain-like"/>
    <property type="match status" value="1"/>
</dbReference>
<dbReference type="Proteomes" id="UP001314205">
    <property type="component" value="Unassembled WGS sequence"/>
</dbReference>
<keyword evidence="14" id="KW-0576">Peroxisome</keyword>
<comment type="cofactor">
    <cofactor evidence="1 17">
        <name>FAD</name>
        <dbReference type="ChEBI" id="CHEBI:57692"/>
    </cofactor>
</comment>
<feature type="binding site" evidence="18">
    <location>
        <position position="1035"/>
    </location>
    <ligand>
        <name>Mo-molybdopterin</name>
        <dbReference type="ChEBI" id="CHEBI:71302"/>
    </ligand>
    <ligandPart>
        <name>Mo</name>
        <dbReference type="ChEBI" id="CHEBI:28685"/>
    </ligandPart>
</feature>
<organism evidence="21 22">
    <name type="scientific">Parnassius mnemosyne</name>
    <name type="common">clouded apollo</name>
    <dbReference type="NCBI Taxonomy" id="213953"/>
    <lineage>
        <taxon>Eukaryota</taxon>
        <taxon>Metazoa</taxon>
        <taxon>Ecdysozoa</taxon>
        <taxon>Arthropoda</taxon>
        <taxon>Hexapoda</taxon>
        <taxon>Insecta</taxon>
        <taxon>Pterygota</taxon>
        <taxon>Neoptera</taxon>
        <taxon>Endopterygota</taxon>
        <taxon>Lepidoptera</taxon>
        <taxon>Glossata</taxon>
        <taxon>Ditrysia</taxon>
        <taxon>Papilionoidea</taxon>
        <taxon>Papilionidae</taxon>
        <taxon>Parnassiinae</taxon>
        <taxon>Parnassini</taxon>
        <taxon>Parnassius</taxon>
        <taxon>Driopa</taxon>
    </lineage>
</organism>
<dbReference type="Pfam" id="PF20256">
    <property type="entry name" value="MoCoBD_2"/>
    <property type="match status" value="1"/>
</dbReference>
<dbReference type="InterPro" id="IPR016208">
    <property type="entry name" value="Ald_Oxase/xanthine_DH-like"/>
</dbReference>
<dbReference type="Pfam" id="PF02738">
    <property type="entry name" value="MoCoBD_1"/>
    <property type="match status" value="1"/>
</dbReference>
<dbReference type="SMART" id="SM01092">
    <property type="entry name" value="CO_deh_flav_C"/>
    <property type="match status" value="1"/>
</dbReference>
<comment type="subcellular location">
    <subcellularLocation>
        <location evidence="2">Peroxisome</location>
    </subcellularLocation>
</comment>
<evidence type="ECO:0000256" key="4">
    <source>
        <dbReference type="ARBA" id="ARBA00011738"/>
    </source>
</evidence>
<gene>
    <name evidence="21" type="ORF">PARMNEM_LOCUS4481</name>
</gene>
<feature type="active site" description="Proton acceptor" evidence="16">
    <location>
        <position position="1207"/>
    </location>
</feature>
<evidence type="ECO:0000256" key="2">
    <source>
        <dbReference type="ARBA" id="ARBA00004275"/>
    </source>
</evidence>
<dbReference type="GO" id="GO:0016491">
    <property type="term" value="F:oxidoreductase activity"/>
    <property type="evidence" value="ECO:0007669"/>
    <property type="project" value="UniProtKB-KW"/>
</dbReference>
<keyword evidence="11 18" id="KW-0408">Iron</keyword>
<keyword evidence="9 17" id="KW-0274">FAD</keyword>
<comment type="subunit">
    <text evidence="4">Homodimer.</text>
</comment>
<dbReference type="PROSITE" id="PS51085">
    <property type="entry name" value="2FE2S_FER_2"/>
    <property type="match status" value="1"/>
</dbReference>
<dbReference type="Pfam" id="PF01799">
    <property type="entry name" value="Fer2_2"/>
    <property type="match status" value="1"/>
</dbReference>
<dbReference type="InterPro" id="IPR002888">
    <property type="entry name" value="2Fe-2S-bd"/>
</dbReference>
<evidence type="ECO:0000256" key="5">
    <source>
        <dbReference type="ARBA" id="ARBA00022505"/>
    </source>
</evidence>
<feature type="binding site" evidence="18">
    <location>
        <position position="51"/>
    </location>
    <ligand>
        <name>[2Fe-2S] cluster</name>
        <dbReference type="ChEBI" id="CHEBI:190135"/>
        <label>1</label>
    </ligand>
</feature>
<dbReference type="InterPro" id="IPR036318">
    <property type="entry name" value="FAD-bd_PCMH-like_sf"/>
</dbReference>
<keyword evidence="6" id="KW-0285">Flavoprotein</keyword>
<evidence type="ECO:0000256" key="16">
    <source>
        <dbReference type="PIRSR" id="PIRSR000127-1"/>
    </source>
</evidence>
<dbReference type="InterPro" id="IPR046867">
    <property type="entry name" value="AldOxase/xan_DH_MoCoBD2"/>
</dbReference>
<dbReference type="InterPro" id="IPR036856">
    <property type="entry name" value="Ald_Oxase/Xan_DH_a/b_sf"/>
</dbReference>
<keyword evidence="7 18" id="KW-0001">2Fe-2S</keyword>
<dbReference type="FunFam" id="3.30.390.50:FF:000003">
    <property type="entry name" value="Aldehyde oxidase1"/>
    <property type="match status" value="1"/>
</dbReference>
<dbReference type="PIRSF" id="PIRSF000127">
    <property type="entry name" value="Xanthine_DH"/>
    <property type="match status" value="1"/>
</dbReference>
<dbReference type="FunFam" id="3.10.20.30:FF:000012">
    <property type="entry name" value="Xanthine dehydrogenase/oxidase"/>
    <property type="match status" value="1"/>
</dbReference>
<dbReference type="InterPro" id="IPR036884">
    <property type="entry name" value="2Fe-2S-bd_dom_sf"/>
</dbReference>
<comment type="cofactor">
    <cofactor evidence="18">
        <name>[2Fe-2S] cluster</name>
        <dbReference type="ChEBI" id="CHEBI:190135"/>
    </cofactor>
    <text evidence="18">Binds 2 [2Fe-2S] clusters.</text>
</comment>
<dbReference type="SUPFAM" id="SSF56176">
    <property type="entry name" value="FAD-binding/transporter-associated domain-like"/>
    <property type="match status" value="1"/>
</dbReference>
<evidence type="ECO:0000256" key="10">
    <source>
        <dbReference type="ARBA" id="ARBA00023002"/>
    </source>
</evidence>
<dbReference type="CDD" id="cd00207">
    <property type="entry name" value="fer2"/>
    <property type="match status" value="1"/>
</dbReference>
<evidence type="ECO:0000256" key="8">
    <source>
        <dbReference type="ARBA" id="ARBA00022723"/>
    </source>
</evidence>
<keyword evidence="22" id="KW-1185">Reference proteome</keyword>
<dbReference type="Pfam" id="PF01315">
    <property type="entry name" value="Ald_Xan_dh_C"/>
    <property type="match status" value="1"/>
</dbReference>
<dbReference type="InterPro" id="IPR000674">
    <property type="entry name" value="Ald_Oxase/Xan_DH_a/b"/>
</dbReference>
<dbReference type="InterPro" id="IPR008274">
    <property type="entry name" value="AldOxase/xan_DH_MoCoBD1"/>
</dbReference>
<dbReference type="Gene3D" id="3.10.20.30">
    <property type="match status" value="1"/>
</dbReference>
<dbReference type="InterPro" id="IPR012675">
    <property type="entry name" value="Beta-grasp_dom_sf"/>
</dbReference>
<reference evidence="21 22" key="1">
    <citation type="submission" date="2023-11" db="EMBL/GenBank/DDBJ databases">
        <authorList>
            <person name="Hedman E."/>
            <person name="Englund M."/>
            <person name="Stromberg M."/>
            <person name="Nyberg Akerstrom W."/>
            <person name="Nylinder S."/>
            <person name="Jareborg N."/>
            <person name="Kallberg Y."/>
            <person name="Kronander E."/>
        </authorList>
    </citation>
    <scope>NUCLEOTIDE SEQUENCE [LARGE SCALE GENOMIC DNA]</scope>
</reference>
<dbReference type="GO" id="GO:0005777">
    <property type="term" value="C:peroxisome"/>
    <property type="evidence" value="ECO:0007669"/>
    <property type="project" value="UniProtKB-SubCell"/>
</dbReference>
<dbReference type="Gene3D" id="3.90.1170.50">
    <property type="entry name" value="Aldehyde oxidase/xanthine dehydrogenase, a/b hammerhead"/>
    <property type="match status" value="1"/>
</dbReference>
<dbReference type="InterPro" id="IPR001041">
    <property type="entry name" value="2Fe-2S_ferredoxin-type"/>
</dbReference>
<keyword evidence="12 18" id="KW-0411">Iron-sulfur</keyword>
<feature type="domain" description="FAD-binding PCMH-type" evidence="20">
    <location>
        <begin position="215"/>
        <end position="396"/>
    </location>
</feature>
<evidence type="ECO:0000256" key="15">
    <source>
        <dbReference type="ARBA" id="ARBA00034078"/>
    </source>
</evidence>
<feature type="binding site" evidence="18">
    <location>
        <position position="151"/>
    </location>
    <ligand>
        <name>[2Fe-2S] cluster</name>
        <dbReference type="ChEBI" id="CHEBI:190135"/>
        <label>2</label>
    </ligand>
</feature>
<evidence type="ECO:0000256" key="11">
    <source>
        <dbReference type="ARBA" id="ARBA00023004"/>
    </source>
</evidence>
<dbReference type="InterPro" id="IPR016169">
    <property type="entry name" value="FAD-bd_PCMH_sub2"/>
</dbReference>
<feature type="binding site" evidence="18">
    <location>
        <position position="113"/>
    </location>
    <ligand>
        <name>[2Fe-2S] cluster</name>
        <dbReference type="ChEBI" id="CHEBI:190135"/>
        <label>2</label>
    </ligand>
</feature>
<feature type="binding site" evidence="18">
    <location>
        <position position="882"/>
    </location>
    <ligand>
        <name>Mo-molybdopterin</name>
        <dbReference type="ChEBI" id="CHEBI:71302"/>
    </ligand>
    <ligandPart>
        <name>Mo</name>
        <dbReference type="ChEBI" id="CHEBI:28685"/>
    </ligandPart>
</feature>
<dbReference type="GO" id="GO:0005506">
    <property type="term" value="F:iron ion binding"/>
    <property type="evidence" value="ECO:0007669"/>
    <property type="project" value="InterPro"/>
</dbReference>
<dbReference type="InterPro" id="IPR002346">
    <property type="entry name" value="Mopterin_DH_FAD-bd"/>
</dbReference>
<dbReference type="InterPro" id="IPR037165">
    <property type="entry name" value="AldOxase/xan_DH_Mopterin-bd_sf"/>
</dbReference>
<dbReference type="InterPro" id="IPR005107">
    <property type="entry name" value="CO_DH_flav_C"/>
</dbReference>
<evidence type="ECO:0000256" key="13">
    <source>
        <dbReference type="ARBA" id="ARBA00023027"/>
    </source>
</evidence>
<dbReference type="SUPFAM" id="SSF47741">
    <property type="entry name" value="CO dehydrogenase ISP C-domain like"/>
    <property type="match status" value="1"/>
</dbReference>
<dbReference type="InterPro" id="IPR006058">
    <property type="entry name" value="2Fe2S_fd_BS"/>
</dbReference>
<evidence type="ECO:0000256" key="14">
    <source>
        <dbReference type="ARBA" id="ARBA00023140"/>
    </source>
</evidence>
<keyword evidence="13" id="KW-0520">NAD</keyword>
<dbReference type="PANTHER" id="PTHR11908">
    <property type="entry name" value="XANTHINE DEHYDROGENASE"/>
    <property type="match status" value="1"/>
</dbReference>
<dbReference type="Gene3D" id="3.30.465.10">
    <property type="match status" value="1"/>
</dbReference>
<dbReference type="InterPro" id="IPR016166">
    <property type="entry name" value="FAD-bd_PCMH"/>
</dbReference>
<evidence type="ECO:0008006" key="23">
    <source>
        <dbReference type="Google" id="ProtNLM"/>
    </source>
</evidence>
<dbReference type="FunFam" id="3.30.365.10:FF:000008">
    <property type="entry name" value="Aldehyde oxidase1"/>
    <property type="match status" value="1"/>
</dbReference>
<evidence type="ECO:0000256" key="18">
    <source>
        <dbReference type="PIRSR" id="PIRSR000127-3"/>
    </source>
</evidence>
<keyword evidence="10" id="KW-0560">Oxidoreductase</keyword>
<dbReference type="PROSITE" id="PS51387">
    <property type="entry name" value="FAD_PCMH"/>
    <property type="match status" value="1"/>
</dbReference>
<proteinExistence type="inferred from homology"/>
<evidence type="ECO:0000256" key="17">
    <source>
        <dbReference type="PIRSR" id="PIRSR000127-2"/>
    </source>
</evidence>
<feature type="binding site" evidence="18">
    <location>
        <position position="116"/>
    </location>
    <ligand>
        <name>[2Fe-2S] cluster</name>
        <dbReference type="ChEBI" id="CHEBI:190135"/>
        <label>2</label>
    </ligand>
</feature>
<feature type="binding site" evidence="18">
    <location>
        <position position="739"/>
    </location>
    <ligand>
        <name>Mo-molybdopterin</name>
        <dbReference type="ChEBI" id="CHEBI:71302"/>
    </ligand>
    <ligandPart>
        <name>Mo</name>
        <dbReference type="ChEBI" id="CHEBI:28685"/>
    </ligandPart>
</feature>
<evidence type="ECO:0000256" key="6">
    <source>
        <dbReference type="ARBA" id="ARBA00022630"/>
    </source>
</evidence>
<dbReference type="SMART" id="SM01008">
    <property type="entry name" value="Ald_Xan_dh_C"/>
    <property type="match status" value="1"/>
</dbReference>
<feature type="binding site" evidence="18">
    <location>
        <position position="149"/>
    </location>
    <ligand>
        <name>[2Fe-2S] cluster</name>
        <dbReference type="ChEBI" id="CHEBI:190135"/>
        <label>2</label>
    </ligand>
</feature>
<dbReference type="Gene3D" id="1.10.150.120">
    <property type="entry name" value="[2Fe-2S]-binding domain"/>
    <property type="match status" value="1"/>
</dbReference>
<dbReference type="SUPFAM" id="SSF56003">
    <property type="entry name" value="Molybdenum cofactor-binding domain"/>
    <property type="match status" value="1"/>
</dbReference>
<comment type="caution">
    <text evidence="21">The sequence shown here is derived from an EMBL/GenBank/DDBJ whole genome shotgun (WGS) entry which is preliminary data.</text>
</comment>
<dbReference type="SUPFAM" id="SSF54292">
    <property type="entry name" value="2Fe-2S ferredoxin-like"/>
    <property type="match status" value="1"/>
</dbReference>
<evidence type="ECO:0000256" key="3">
    <source>
        <dbReference type="ARBA" id="ARBA00006849"/>
    </source>
</evidence>